<dbReference type="Pfam" id="PF01925">
    <property type="entry name" value="TauE"/>
    <property type="match status" value="1"/>
</dbReference>
<reference evidence="9 10" key="1">
    <citation type="submission" date="2017-09" db="EMBL/GenBank/DDBJ databases">
        <title>A multilocus sequence analysis scheme for characterization of bacteria in the genus Thioclava.</title>
        <authorList>
            <person name="Liu Y."/>
            <person name="Shao Z."/>
        </authorList>
    </citation>
    <scope>NUCLEOTIDE SEQUENCE [LARGE SCALE GENOMIC DNA]</scope>
    <source>
        <strain evidence="9 10">CAU 1312</strain>
    </source>
</reference>
<dbReference type="GO" id="GO:0005886">
    <property type="term" value="C:plasma membrane"/>
    <property type="evidence" value="ECO:0007669"/>
    <property type="project" value="UniProtKB-SubCell"/>
</dbReference>
<feature type="transmembrane region" description="Helical" evidence="8">
    <location>
        <begin position="237"/>
        <end position="254"/>
    </location>
</feature>
<evidence type="ECO:0000313" key="9">
    <source>
        <dbReference type="EMBL" id="PCD76487.1"/>
    </source>
</evidence>
<evidence type="ECO:0000313" key="10">
    <source>
        <dbReference type="Proteomes" id="UP000243507"/>
    </source>
</evidence>
<keyword evidence="5 8" id="KW-0812">Transmembrane</keyword>
<gene>
    <name evidence="9" type="ORF">CLN94_07750</name>
</gene>
<dbReference type="InterPro" id="IPR002781">
    <property type="entry name" value="TM_pro_TauE-like"/>
</dbReference>
<evidence type="ECO:0000256" key="6">
    <source>
        <dbReference type="ARBA" id="ARBA00022989"/>
    </source>
</evidence>
<organism evidence="9 10">
    <name type="scientific">Pseudothioclava arenosa</name>
    <dbReference type="NCBI Taxonomy" id="1795308"/>
    <lineage>
        <taxon>Bacteria</taxon>
        <taxon>Pseudomonadati</taxon>
        <taxon>Pseudomonadota</taxon>
        <taxon>Alphaproteobacteria</taxon>
        <taxon>Rhodobacterales</taxon>
        <taxon>Paracoccaceae</taxon>
        <taxon>Pseudothioclava</taxon>
    </lineage>
</organism>
<feature type="transmembrane region" description="Helical" evidence="8">
    <location>
        <begin position="82"/>
        <end position="100"/>
    </location>
</feature>
<feature type="transmembrane region" description="Helical" evidence="8">
    <location>
        <begin position="37"/>
        <end position="62"/>
    </location>
</feature>
<keyword evidence="4 8" id="KW-1003">Cell membrane</keyword>
<feature type="transmembrane region" description="Helical" evidence="8">
    <location>
        <begin position="12"/>
        <end position="30"/>
    </location>
</feature>
<dbReference type="PANTHER" id="PTHR30269:SF32">
    <property type="entry name" value="MEMBRANE TRANSPORTER PROTEIN-RELATED"/>
    <property type="match status" value="1"/>
</dbReference>
<name>A0A2A4CPT1_9RHOB</name>
<feature type="transmembrane region" description="Helical" evidence="8">
    <location>
        <begin position="141"/>
        <end position="166"/>
    </location>
</feature>
<keyword evidence="7 8" id="KW-0472">Membrane</keyword>
<dbReference type="EMBL" id="NTJD01000005">
    <property type="protein sequence ID" value="PCD76487.1"/>
    <property type="molecule type" value="Genomic_DNA"/>
</dbReference>
<evidence type="ECO:0000256" key="8">
    <source>
        <dbReference type="RuleBase" id="RU363041"/>
    </source>
</evidence>
<evidence type="ECO:0000256" key="4">
    <source>
        <dbReference type="ARBA" id="ARBA00022475"/>
    </source>
</evidence>
<feature type="transmembrane region" description="Helical" evidence="8">
    <location>
        <begin position="206"/>
        <end position="225"/>
    </location>
</feature>
<feature type="transmembrane region" description="Helical" evidence="8">
    <location>
        <begin position="178"/>
        <end position="200"/>
    </location>
</feature>
<comment type="similarity">
    <text evidence="2 8">Belongs to the 4-toluene sulfonate uptake permease (TSUP) (TC 2.A.102) family.</text>
</comment>
<evidence type="ECO:0000256" key="2">
    <source>
        <dbReference type="ARBA" id="ARBA00009142"/>
    </source>
</evidence>
<accession>A0A2A4CPT1</accession>
<dbReference type="InterPro" id="IPR052017">
    <property type="entry name" value="TSUP"/>
</dbReference>
<comment type="subcellular location">
    <subcellularLocation>
        <location evidence="1 8">Cell membrane</location>
        <topology evidence="1 8">Multi-pass membrane protein</topology>
    </subcellularLocation>
</comment>
<dbReference type="OrthoDB" id="9800873at2"/>
<dbReference type="RefSeq" id="WP_096432889.1">
    <property type="nucleotide sequence ID" value="NZ_NTJD01000005.1"/>
</dbReference>
<evidence type="ECO:0000256" key="3">
    <source>
        <dbReference type="ARBA" id="ARBA00022448"/>
    </source>
</evidence>
<dbReference type="AlphaFoldDB" id="A0A2A4CPT1"/>
<dbReference type="PANTHER" id="PTHR30269">
    <property type="entry name" value="TRANSMEMBRANE PROTEIN YFCA"/>
    <property type="match status" value="1"/>
</dbReference>
<keyword evidence="10" id="KW-1185">Reference proteome</keyword>
<evidence type="ECO:0000256" key="1">
    <source>
        <dbReference type="ARBA" id="ARBA00004651"/>
    </source>
</evidence>
<proteinExistence type="inferred from homology"/>
<evidence type="ECO:0000256" key="7">
    <source>
        <dbReference type="ARBA" id="ARBA00023136"/>
    </source>
</evidence>
<keyword evidence="6 8" id="KW-1133">Transmembrane helix</keyword>
<evidence type="ECO:0000256" key="5">
    <source>
        <dbReference type="ARBA" id="ARBA00022692"/>
    </source>
</evidence>
<sequence>MELFLASLTPVQMAVAFAVTLFAGFVKGAIGFAMPMLMLSAFGSFLPAELALALLILPTLLTNFAQAFRQGVAAAWGSIVEYRWFIAMVVIFIPITAGFVRVIPQSLMFVLLGLPIVAFAGVQLMGISLALPIHHRRRAEVILGIIGGCYGGISGIWGPPLLIYLLSIHAPKTEAVRVQGVVFLLGAVILTVSHLGSGVLNAQTAPASAVLVIPAAIGMWLGFRAHDRLDAQRFRRWTLVLLLLTGLNLVRRGIGL</sequence>
<feature type="transmembrane region" description="Helical" evidence="8">
    <location>
        <begin position="107"/>
        <end position="129"/>
    </location>
</feature>
<protein>
    <recommendedName>
        <fullName evidence="8">Probable membrane transporter protein</fullName>
    </recommendedName>
</protein>
<dbReference type="Proteomes" id="UP000243507">
    <property type="component" value="Unassembled WGS sequence"/>
</dbReference>
<comment type="caution">
    <text evidence="9">The sequence shown here is derived from an EMBL/GenBank/DDBJ whole genome shotgun (WGS) entry which is preliminary data.</text>
</comment>
<keyword evidence="3" id="KW-0813">Transport</keyword>